<comment type="caution">
    <text evidence="1">The sequence shown here is derived from an EMBL/GenBank/DDBJ whole genome shotgun (WGS) entry which is preliminary data.</text>
</comment>
<organism evidence="1">
    <name type="scientific">marine sediment metagenome</name>
    <dbReference type="NCBI Taxonomy" id="412755"/>
    <lineage>
        <taxon>unclassified sequences</taxon>
        <taxon>metagenomes</taxon>
        <taxon>ecological metagenomes</taxon>
    </lineage>
</organism>
<protein>
    <submittedName>
        <fullName evidence="1">Uncharacterized protein</fullName>
    </submittedName>
</protein>
<reference evidence="1" key="1">
    <citation type="journal article" date="2014" name="Front. Microbiol.">
        <title>High frequency of phylogenetically diverse reductive dehalogenase-homologous genes in deep subseafloor sedimentary metagenomes.</title>
        <authorList>
            <person name="Kawai M."/>
            <person name="Futagami T."/>
            <person name="Toyoda A."/>
            <person name="Takaki Y."/>
            <person name="Nishi S."/>
            <person name="Hori S."/>
            <person name="Arai W."/>
            <person name="Tsubouchi T."/>
            <person name="Morono Y."/>
            <person name="Uchiyama I."/>
            <person name="Ito T."/>
            <person name="Fujiyama A."/>
            <person name="Inagaki F."/>
            <person name="Takami H."/>
        </authorList>
    </citation>
    <scope>NUCLEOTIDE SEQUENCE</scope>
    <source>
        <strain evidence="1">Expedition CK06-06</strain>
    </source>
</reference>
<accession>X0TC10</accession>
<dbReference type="EMBL" id="BARS01001159">
    <property type="protein sequence ID" value="GAF85722.1"/>
    <property type="molecule type" value="Genomic_DNA"/>
</dbReference>
<feature type="non-terminal residue" evidence="1">
    <location>
        <position position="1"/>
    </location>
</feature>
<dbReference type="AlphaFoldDB" id="X0TC10"/>
<gene>
    <name evidence="1" type="ORF">S01H1_02416</name>
</gene>
<proteinExistence type="predicted"/>
<sequence length="193" mass="21060">PVGTKKETFGIDLNLVGDTLTIDASDIIFDDATYYALIDAGIVNINSIIEFQGFNNATQWNWSIFPTTVNAVITPSRISGGLSDTFGLKVTFMSMANFTNVGLLQSRIGMIINGITYDQNISLNNSVGNNIDVTAIRPVDGQVVFSFTDTRIFLNDGLGNTMRYSYSGVDIAFTETEILNETGQIVNLDITFL</sequence>
<evidence type="ECO:0000313" key="1">
    <source>
        <dbReference type="EMBL" id="GAF85722.1"/>
    </source>
</evidence>
<name>X0TC10_9ZZZZ</name>